<name>A0AAW3M907_9BACL</name>
<dbReference type="NCBIfam" id="NF010189">
    <property type="entry name" value="PRK13668.1"/>
    <property type="match status" value="1"/>
</dbReference>
<sequence>MRMELQQIRRMMTQTFEEEGYTTYFDREKSVLRIERKNDKSGVDVGLNPLVAKAKRRGVIAVEETIEYIRAVLGQTDQISLVGQEQKIFPVIRAKSFADTTKEGKTLVSTPHTGETKIMYALDLGATYRLIDEELLASAEWTAEQLSEAARFNVKSLEAPFKKDEVAGNIFYFLSLGDGYEASRVLNKTLLADYAAQIEGEFAVGIPHQDVLIFADIRNDAGYDVLQQLMFDFFSNGRVPVTALPFLYEDGNLEPVFVLAKNKQPKE</sequence>
<protein>
    <submittedName>
        <fullName evidence="1">Uncharacterized protein</fullName>
    </submittedName>
</protein>
<dbReference type="EMBL" id="LDQV01000029">
    <property type="protein sequence ID" value="KTR25932.1"/>
    <property type="molecule type" value="Genomic_DNA"/>
</dbReference>
<evidence type="ECO:0000313" key="1">
    <source>
        <dbReference type="EMBL" id="KTR25932.1"/>
    </source>
</evidence>
<accession>A0AAW3M907</accession>
<dbReference type="InterPro" id="IPR010838">
    <property type="entry name" value="DUF1444"/>
</dbReference>
<dbReference type="AlphaFoldDB" id="A0AAW3M907"/>
<dbReference type="Pfam" id="PF07285">
    <property type="entry name" value="DUF1444"/>
    <property type="match status" value="1"/>
</dbReference>
<evidence type="ECO:0000313" key="2">
    <source>
        <dbReference type="Proteomes" id="UP000072605"/>
    </source>
</evidence>
<reference evidence="1 2" key="1">
    <citation type="journal article" date="2016" name="Front. Microbiol.">
        <title>Genomic Resource of Rice Seed Associated Bacteria.</title>
        <authorList>
            <person name="Midha S."/>
            <person name="Bansal K."/>
            <person name="Sharma S."/>
            <person name="Kumar N."/>
            <person name="Patil P.P."/>
            <person name="Chaudhry V."/>
            <person name="Patil P.B."/>
        </authorList>
    </citation>
    <scope>NUCLEOTIDE SEQUENCE [LARGE SCALE GENOMIC DNA]</scope>
    <source>
        <strain evidence="1 2">RSA11</strain>
    </source>
</reference>
<dbReference type="Proteomes" id="UP000072605">
    <property type="component" value="Unassembled WGS sequence"/>
</dbReference>
<comment type="caution">
    <text evidence="1">The sequence shown here is derived from an EMBL/GenBank/DDBJ whole genome shotgun (WGS) entry which is preliminary data.</text>
</comment>
<gene>
    <name evidence="1" type="ORF">RSA11_12815</name>
</gene>
<proteinExistence type="predicted"/>
<organism evidence="1 2">
    <name type="scientific">Exiguobacterium indicum</name>
    <dbReference type="NCBI Taxonomy" id="296995"/>
    <lineage>
        <taxon>Bacteria</taxon>
        <taxon>Bacillati</taxon>
        <taxon>Bacillota</taxon>
        <taxon>Bacilli</taxon>
        <taxon>Bacillales</taxon>
        <taxon>Bacillales Family XII. Incertae Sedis</taxon>
        <taxon>Exiguobacterium</taxon>
    </lineage>
</organism>